<comment type="similarity">
    <text evidence="8">Belongs to the DHHC palmitoyltransferase family.</text>
</comment>
<accession>G0QZ76</accession>
<dbReference type="PROSITE" id="PS50297">
    <property type="entry name" value="ANK_REP_REGION"/>
    <property type="match status" value="1"/>
</dbReference>
<dbReference type="EMBL" id="GL984140">
    <property type="protein sequence ID" value="EGR29478.1"/>
    <property type="molecule type" value="Genomic_DNA"/>
</dbReference>
<keyword evidence="5 7" id="KW-0040">ANK repeat</keyword>
<feature type="transmembrane region" description="Helical" evidence="8">
    <location>
        <begin position="327"/>
        <end position="349"/>
    </location>
</feature>
<feature type="transmembrane region" description="Helical" evidence="8">
    <location>
        <begin position="521"/>
        <end position="542"/>
    </location>
</feature>
<dbReference type="EC" id="2.3.1.225" evidence="8"/>
<dbReference type="Gene3D" id="1.25.40.20">
    <property type="entry name" value="Ankyrin repeat-containing domain"/>
    <property type="match status" value="2"/>
</dbReference>
<evidence type="ECO:0000256" key="7">
    <source>
        <dbReference type="PROSITE-ProRule" id="PRU00023"/>
    </source>
</evidence>
<proteinExistence type="inferred from homology"/>
<evidence type="ECO:0000256" key="3">
    <source>
        <dbReference type="ARBA" id="ARBA00022737"/>
    </source>
</evidence>
<evidence type="ECO:0000313" key="11">
    <source>
        <dbReference type="Proteomes" id="UP000008983"/>
    </source>
</evidence>
<dbReference type="InterPro" id="IPR001594">
    <property type="entry name" value="Palmitoyltrfase_DHHC"/>
</dbReference>
<gene>
    <name evidence="10" type="ORF">IMG5_154920</name>
</gene>
<dbReference type="GO" id="GO:0019706">
    <property type="term" value="F:protein-cysteine S-palmitoyltransferase activity"/>
    <property type="evidence" value="ECO:0007669"/>
    <property type="project" value="UniProtKB-EC"/>
</dbReference>
<keyword evidence="3" id="KW-0677">Repeat</keyword>
<comment type="catalytic activity">
    <reaction evidence="8">
        <text>L-cysteinyl-[protein] + hexadecanoyl-CoA = S-hexadecanoyl-L-cysteinyl-[protein] + CoA</text>
        <dbReference type="Rhea" id="RHEA:36683"/>
        <dbReference type="Rhea" id="RHEA-COMP:10131"/>
        <dbReference type="Rhea" id="RHEA-COMP:11032"/>
        <dbReference type="ChEBI" id="CHEBI:29950"/>
        <dbReference type="ChEBI" id="CHEBI:57287"/>
        <dbReference type="ChEBI" id="CHEBI:57379"/>
        <dbReference type="ChEBI" id="CHEBI:74151"/>
        <dbReference type="EC" id="2.3.1.225"/>
    </reaction>
</comment>
<organism evidence="10 11">
    <name type="scientific">Ichthyophthirius multifiliis</name>
    <name type="common">White spot disease agent</name>
    <name type="synonym">Ich</name>
    <dbReference type="NCBI Taxonomy" id="5932"/>
    <lineage>
        <taxon>Eukaryota</taxon>
        <taxon>Sar</taxon>
        <taxon>Alveolata</taxon>
        <taxon>Ciliophora</taxon>
        <taxon>Intramacronucleata</taxon>
        <taxon>Oligohymenophorea</taxon>
        <taxon>Hymenostomatida</taxon>
        <taxon>Ophryoglenina</taxon>
        <taxon>Ichthyophthirius</taxon>
    </lineage>
</organism>
<reference evidence="10 11" key="1">
    <citation type="submission" date="2011-07" db="EMBL/GenBank/DDBJ databases">
        <authorList>
            <person name="Coyne R."/>
            <person name="Brami D."/>
            <person name="Johnson J."/>
            <person name="Hostetler J."/>
            <person name="Hannick L."/>
            <person name="Clark T."/>
            <person name="Cassidy-Hanley D."/>
            <person name="Inman J."/>
        </authorList>
    </citation>
    <scope>NUCLEOTIDE SEQUENCE [LARGE SCALE GENOMIC DNA]</scope>
    <source>
        <strain evidence="10 11">G5</strain>
    </source>
</reference>
<dbReference type="Pfam" id="PF12796">
    <property type="entry name" value="Ank_2"/>
    <property type="match status" value="1"/>
</dbReference>
<dbReference type="OrthoDB" id="19174at2759"/>
<sequence length="611" mass="72448">MKSVKEYIEHRQQVITEEQNQQIKQYQQNLKQQTIQYHQIIDITSEISKGNYNPALLCIKMKYIDINIKDIYSQTLLHNCVLANQLDLAVFLLNNGADPNIPDNFNRTALMMAANGGGTVQNIDQKSNEFKAISQNYIKIFKLLIDFGACIHSKDIYQFSAILYSIRNQNILIFFYLLYLGANIHDSDSNSSTIVHWTAYKGNLFLLELLNTLNLDLFSADNQGYSPLKRSFLNNSYDIVSFLGNLNKQQLPDLQKQKEDDPERIISPSLINIIKQIQKKESTYSYILANKWEKITSEYKKVHPFSYFYFIFGILLGYIYYSTKNSHFYFNLFFFILLFFYISFSIWTINSIVSYKDRHIDSEKYRLLNKKMDYKHLNNLLKNSKIQSFNHDIIKIDENEENLPSFMHEISLLYQNNYFSSLNKVDFKRICGICLKFKGVKVQHCHKCGICVPFYNHHNFFWNKCISAENHLLFFLQIIVQQVTLVSFFYFYVDFYSNQLSSWVIFQYVETFYLISKFQNIFYALFFVFVGLLAFFNGIFVLMEFVGVLTNRTRDEILNPQEYTYLYEIVADKKGRLFKVQKNRKENISIYLKDNIIKYIIRCFLYMKIIK</sequence>
<dbReference type="PROSITE" id="PS50088">
    <property type="entry name" value="ANK_REPEAT"/>
    <property type="match status" value="1"/>
</dbReference>
<keyword evidence="8" id="KW-0808">Transferase</keyword>
<dbReference type="eggNOG" id="KOG0509">
    <property type="taxonomic scope" value="Eukaryota"/>
</dbReference>
<dbReference type="PROSITE" id="PS50216">
    <property type="entry name" value="DHHC"/>
    <property type="match status" value="1"/>
</dbReference>
<dbReference type="SMART" id="SM00248">
    <property type="entry name" value="ANK"/>
    <property type="match status" value="5"/>
</dbReference>
<feature type="transmembrane region" description="Helical" evidence="8">
    <location>
        <begin position="304"/>
        <end position="321"/>
    </location>
</feature>
<dbReference type="OMA" id="ISYECHH"/>
<dbReference type="PANTHER" id="PTHR24161:SF85">
    <property type="entry name" value="PALMITOYLTRANSFERASE HIP14"/>
    <property type="match status" value="1"/>
</dbReference>
<evidence type="ECO:0000313" key="10">
    <source>
        <dbReference type="EMBL" id="EGR29478.1"/>
    </source>
</evidence>
<evidence type="ECO:0000256" key="6">
    <source>
        <dbReference type="ARBA" id="ARBA00023136"/>
    </source>
</evidence>
<dbReference type="Proteomes" id="UP000008983">
    <property type="component" value="Unassembled WGS sequence"/>
</dbReference>
<dbReference type="Pfam" id="PF01529">
    <property type="entry name" value="DHHC"/>
    <property type="match status" value="1"/>
</dbReference>
<evidence type="ECO:0000256" key="5">
    <source>
        <dbReference type="ARBA" id="ARBA00023043"/>
    </source>
</evidence>
<dbReference type="InterPro" id="IPR002110">
    <property type="entry name" value="Ankyrin_rpt"/>
</dbReference>
<evidence type="ECO:0000256" key="4">
    <source>
        <dbReference type="ARBA" id="ARBA00022989"/>
    </source>
</evidence>
<keyword evidence="4 8" id="KW-1133">Transmembrane helix</keyword>
<name>G0QZ76_ICHMU</name>
<dbReference type="PANTHER" id="PTHR24161">
    <property type="entry name" value="ANK_REP_REGION DOMAIN-CONTAINING PROTEIN-RELATED"/>
    <property type="match status" value="1"/>
</dbReference>
<feature type="domain" description="Palmitoyltransferase DHHC" evidence="9">
    <location>
        <begin position="426"/>
        <end position="558"/>
    </location>
</feature>
<dbReference type="GeneID" id="14905582"/>
<evidence type="ECO:0000256" key="2">
    <source>
        <dbReference type="ARBA" id="ARBA00022692"/>
    </source>
</evidence>
<evidence type="ECO:0000256" key="1">
    <source>
        <dbReference type="ARBA" id="ARBA00004141"/>
    </source>
</evidence>
<feature type="transmembrane region" description="Helical" evidence="8">
    <location>
        <begin position="472"/>
        <end position="493"/>
    </location>
</feature>
<keyword evidence="8" id="KW-0012">Acyltransferase</keyword>
<feature type="repeat" description="ANK" evidence="7">
    <location>
        <begin position="72"/>
        <end position="104"/>
    </location>
</feature>
<keyword evidence="2 8" id="KW-0812">Transmembrane</keyword>
<evidence type="ECO:0000256" key="8">
    <source>
        <dbReference type="RuleBase" id="RU079119"/>
    </source>
</evidence>
<dbReference type="InParanoid" id="G0QZ76"/>
<dbReference type="Pfam" id="PF13857">
    <property type="entry name" value="Ank_5"/>
    <property type="match status" value="1"/>
</dbReference>
<keyword evidence="11" id="KW-1185">Reference proteome</keyword>
<evidence type="ECO:0000259" key="9">
    <source>
        <dbReference type="Pfam" id="PF01529"/>
    </source>
</evidence>
<comment type="subcellular location">
    <subcellularLocation>
        <location evidence="1">Membrane</location>
        <topology evidence="1">Multi-pass membrane protein</topology>
    </subcellularLocation>
</comment>
<protein>
    <recommendedName>
        <fullName evidence="8">Palmitoyltransferase</fullName>
        <ecNumber evidence="8">2.3.1.225</ecNumber>
    </recommendedName>
</protein>
<dbReference type="RefSeq" id="XP_004030714.1">
    <property type="nucleotide sequence ID" value="XM_004030666.1"/>
</dbReference>
<dbReference type="AlphaFoldDB" id="G0QZ76"/>
<dbReference type="InterPro" id="IPR036770">
    <property type="entry name" value="Ankyrin_rpt-contain_sf"/>
</dbReference>
<comment type="domain">
    <text evidence="8">The DHHC domain is required for palmitoyltransferase activity.</text>
</comment>
<dbReference type="GO" id="GO:0016020">
    <property type="term" value="C:membrane"/>
    <property type="evidence" value="ECO:0007669"/>
    <property type="project" value="UniProtKB-SubCell"/>
</dbReference>
<dbReference type="SUPFAM" id="SSF48403">
    <property type="entry name" value="Ankyrin repeat"/>
    <property type="match status" value="1"/>
</dbReference>
<keyword evidence="6 8" id="KW-0472">Membrane</keyword>